<evidence type="ECO:0000313" key="4">
    <source>
        <dbReference type="EMBL" id="MDT2596019.1"/>
    </source>
</evidence>
<dbReference type="RefSeq" id="WP_137603501.1">
    <property type="nucleotide sequence ID" value="NZ_JARPYR010000004.1"/>
</dbReference>
<dbReference type="EMBL" id="JARPYR010000004">
    <property type="protein sequence ID" value="MDT2596019.1"/>
    <property type="molecule type" value="Genomic_DNA"/>
</dbReference>
<dbReference type="PANTHER" id="PTHR38682">
    <property type="entry name" value="V-TYPE ATP SYNTHASE SUBUNIT C"/>
    <property type="match status" value="1"/>
</dbReference>
<dbReference type="Gene3D" id="1.20.1690.10">
    <property type="entry name" value="V-type ATP synthase subunit C domain"/>
    <property type="match status" value="2"/>
</dbReference>
<proteinExistence type="inferred from homology"/>
<evidence type="ECO:0000256" key="3">
    <source>
        <dbReference type="ARBA" id="ARBA00023065"/>
    </source>
</evidence>
<dbReference type="InterPro" id="IPR044911">
    <property type="entry name" value="V-type_ATPase_csu/dsu_dom_3"/>
</dbReference>
<keyword evidence="2" id="KW-0813">Transport</keyword>
<name>A0AAP5NKN6_9ENTE</name>
<dbReference type="Pfam" id="PF01992">
    <property type="entry name" value="vATP-synt_AC39"/>
    <property type="match status" value="1"/>
</dbReference>
<keyword evidence="7" id="KW-1185">Reference proteome</keyword>
<evidence type="ECO:0000256" key="2">
    <source>
        <dbReference type="ARBA" id="ARBA00022448"/>
    </source>
</evidence>
<dbReference type="AlphaFoldDB" id="A0AAP5NKN6"/>
<reference evidence="5 7" key="1">
    <citation type="submission" date="2023-03" db="EMBL/GenBank/DDBJ databases">
        <authorList>
            <person name="Shen W."/>
            <person name="Cai J."/>
        </authorList>
    </citation>
    <scope>NUCLEOTIDE SEQUENCE</scope>
    <source>
        <strain evidence="5">P55-2</strain>
        <strain evidence="4 7">P72-2</strain>
    </source>
</reference>
<evidence type="ECO:0000313" key="6">
    <source>
        <dbReference type="Proteomes" id="UP001245561"/>
    </source>
</evidence>
<dbReference type="GO" id="GO:0046961">
    <property type="term" value="F:proton-transporting ATPase activity, rotational mechanism"/>
    <property type="evidence" value="ECO:0007669"/>
    <property type="project" value="InterPro"/>
</dbReference>
<dbReference type="EMBL" id="JARPYT010000005">
    <property type="protein sequence ID" value="MDT2636873.1"/>
    <property type="molecule type" value="Genomic_DNA"/>
</dbReference>
<dbReference type="InterPro" id="IPR002843">
    <property type="entry name" value="ATPase_V0-cplx_csu/dsu"/>
</dbReference>
<evidence type="ECO:0000256" key="1">
    <source>
        <dbReference type="ARBA" id="ARBA00006709"/>
    </source>
</evidence>
<dbReference type="PANTHER" id="PTHR38682:SF1">
    <property type="entry name" value="V-TYPE ATP SYNTHASE SUBUNIT C"/>
    <property type="match status" value="1"/>
</dbReference>
<dbReference type="SUPFAM" id="SSF103486">
    <property type="entry name" value="V-type ATP synthase subunit C"/>
    <property type="match status" value="1"/>
</dbReference>
<gene>
    <name evidence="5" type="ORF">P7D36_05025</name>
    <name evidence="4" type="ORF">P7D39_03140</name>
</gene>
<dbReference type="InterPro" id="IPR035067">
    <property type="entry name" value="V-type_ATPase_csu/dsu"/>
</dbReference>
<accession>A0AAP5NKN6</accession>
<comment type="caution">
    <text evidence="5">The sequence shown here is derived from an EMBL/GenBank/DDBJ whole genome shotgun (WGS) entry which is preliminary data.</text>
</comment>
<sequence>MKQSTYHELNPLVRLKELELLSPEFMMRMLKSEDLTEIETLFRGTIYGEYLTDDFYESFEAALRQAQADLITELVKMIPDPNVIWICTMRHTFHNLKALVKADLLDKNFDELYIYDGFYTLEQIKTAIRTGQASGLPDILLESIQEVREHFEESNSLQGIDIIFDRKYLYSQRKIAEQINEPALLEEVISFIDFTNIVMTARGIKQKRKRNFMSTVLSSQGSIPKEELLDYVEVGLEQLTNYLRTTSYSEVIEPIIQNNTINLSQLERLGDDYLTSFYETAQTQAFGPLPVLALLNAKAIETKNLRLIITGKRVGLTEEQIRERMRETYAP</sequence>
<dbReference type="Gene3D" id="1.10.132.50">
    <property type="entry name" value="ATP synthase (C/AC39) subunit, domain 3"/>
    <property type="match status" value="1"/>
</dbReference>
<comment type="similarity">
    <text evidence="1">Belongs to the V-ATPase V0D/AC39 subunit family.</text>
</comment>
<dbReference type="Proteomes" id="UP001245561">
    <property type="component" value="Unassembled WGS sequence"/>
</dbReference>
<organism evidence="5 6">
    <name type="scientific">Enterococcus dongliensis</name>
    <dbReference type="NCBI Taxonomy" id="2559925"/>
    <lineage>
        <taxon>Bacteria</taxon>
        <taxon>Bacillati</taxon>
        <taxon>Bacillota</taxon>
        <taxon>Bacilli</taxon>
        <taxon>Lactobacillales</taxon>
        <taxon>Enterococcaceae</taxon>
        <taxon>Enterococcus</taxon>
    </lineage>
</organism>
<dbReference type="Proteomes" id="UP001256547">
    <property type="component" value="Unassembled WGS sequence"/>
</dbReference>
<evidence type="ECO:0000313" key="5">
    <source>
        <dbReference type="EMBL" id="MDT2636873.1"/>
    </source>
</evidence>
<dbReference type="InterPro" id="IPR036079">
    <property type="entry name" value="ATPase_csu/dsu_sf"/>
</dbReference>
<protein>
    <submittedName>
        <fullName evidence="5">V-type ATPase subunit</fullName>
    </submittedName>
</protein>
<keyword evidence="3" id="KW-0406">Ion transport</keyword>
<dbReference type="InterPro" id="IPR050873">
    <property type="entry name" value="V-ATPase_V0D/AC39_subunit"/>
</dbReference>
<evidence type="ECO:0000313" key="7">
    <source>
        <dbReference type="Proteomes" id="UP001256547"/>
    </source>
</evidence>